<accession>A0A895XS44</accession>
<proteinExistence type="predicted"/>
<protein>
    <submittedName>
        <fullName evidence="3">MGMT family protein</fullName>
    </submittedName>
</protein>
<name>A0A895XS44_9ACTN</name>
<dbReference type="RefSeq" id="WP_213172036.1">
    <property type="nucleotide sequence ID" value="NZ_CP070496.1"/>
</dbReference>
<dbReference type="AlphaFoldDB" id="A0A895XS44"/>
<dbReference type="InterPro" id="IPR014048">
    <property type="entry name" value="MethylDNA_cys_MeTrfase_DNA-bd"/>
</dbReference>
<dbReference type="InterPro" id="IPR036217">
    <property type="entry name" value="MethylDNA_cys_MeTrfase_DNAb"/>
</dbReference>
<dbReference type="GO" id="GO:0006281">
    <property type="term" value="P:DNA repair"/>
    <property type="evidence" value="ECO:0007669"/>
    <property type="project" value="InterPro"/>
</dbReference>
<dbReference type="EMBL" id="CP070496">
    <property type="protein sequence ID" value="QSB06025.1"/>
    <property type="molecule type" value="Genomic_DNA"/>
</dbReference>
<sequence>MQEHEWSEQVEEVLNRLPEGTWTSYGELAELVGTGPRQVARFLAQGYGVANAFRVLRSNGTVSDGFRWSNPTYPDVHDALRCAGIRLSTNRVADSAQRLDAEELRELLKPDFEAHS</sequence>
<feature type="domain" description="Methylated-DNA-[protein]-cysteine S-methyltransferase DNA binding" evidence="2">
    <location>
        <begin position="6"/>
        <end position="64"/>
    </location>
</feature>
<keyword evidence="1" id="KW-0227">DNA damage</keyword>
<dbReference type="InterPro" id="IPR036388">
    <property type="entry name" value="WH-like_DNA-bd_sf"/>
</dbReference>
<evidence type="ECO:0000313" key="3">
    <source>
        <dbReference type="EMBL" id="QSB06025.1"/>
    </source>
</evidence>
<evidence type="ECO:0000256" key="1">
    <source>
        <dbReference type="ARBA" id="ARBA00022763"/>
    </source>
</evidence>
<dbReference type="Gene3D" id="1.10.10.10">
    <property type="entry name" value="Winged helix-like DNA-binding domain superfamily/Winged helix DNA-binding domain"/>
    <property type="match status" value="1"/>
</dbReference>
<reference evidence="3" key="1">
    <citation type="submission" date="2021-02" db="EMBL/GenBank/DDBJ databases">
        <title>Natronoglycomyces albus gen. nov., sp. nov, a haloalkaliphilic actinobacterium from a soda solonchak soil.</title>
        <authorList>
            <person name="Sorokin D.Y."/>
            <person name="Khijniak T.V."/>
            <person name="Zakharycheva A.P."/>
            <person name="Boueva O.V."/>
            <person name="Ariskina E.V."/>
            <person name="Hahnke R.L."/>
            <person name="Bunk B."/>
            <person name="Sproer C."/>
            <person name="Schumann P."/>
            <person name="Evtushenko L.I."/>
            <person name="Kublanov I.V."/>
        </authorList>
    </citation>
    <scope>NUCLEOTIDE SEQUENCE</scope>
    <source>
        <strain evidence="3">DSM 106290</strain>
    </source>
</reference>
<evidence type="ECO:0000259" key="2">
    <source>
        <dbReference type="Pfam" id="PF01035"/>
    </source>
</evidence>
<dbReference type="GO" id="GO:0003824">
    <property type="term" value="F:catalytic activity"/>
    <property type="evidence" value="ECO:0007669"/>
    <property type="project" value="InterPro"/>
</dbReference>
<dbReference type="Proteomes" id="UP000662939">
    <property type="component" value="Chromosome"/>
</dbReference>
<organism evidence="3 4">
    <name type="scientific">Natronoglycomyces albus</name>
    <dbReference type="NCBI Taxonomy" id="2811108"/>
    <lineage>
        <taxon>Bacteria</taxon>
        <taxon>Bacillati</taxon>
        <taxon>Actinomycetota</taxon>
        <taxon>Actinomycetes</taxon>
        <taxon>Glycomycetales</taxon>
        <taxon>Glycomycetaceae</taxon>
        <taxon>Natronoglycomyces</taxon>
    </lineage>
</organism>
<dbReference type="Pfam" id="PF01035">
    <property type="entry name" value="DNA_binding_1"/>
    <property type="match status" value="1"/>
</dbReference>
<evidence type="ECO:0000313" key="4">
    <source>
        <dbReference type="Proteomes" id="UP000662939"/>
    </source>
</evidence>
<keyword evidence="4" id="KW-1185">Reference proteome</keyword>
<gene>
    <name evidence="3" type="ORF">JQS30_03625</name>
</gene>
<dbReference type="SUPFAM" id="SSF46767">
    <property type="entry name" value="Methylated DNA-protein cysteine methyltransferase, C-terminal domain"/>
    <property type="match status" value="1"/>
</dbReference>
<dbReference type="KEGG" id="nav:JQS30_03625"/>